<dbReference type="AlphaFoldDB" id="A0A432MFK8"/>
<dbReference type="RefSeq" id="WP_126727119.1">
    <property type="nucleotide sequence ID" value="NZ_RYZH01000043.1"/>
</dbReference>
<accession>A0A432MFK8</accession>
<dbReference type="SUPFAM" id="SSF48113">
    <property type="entry name" value="Heme-dependent peroxidases"/>
    <property type="match status" value="1"/>
</dbReference>
<feature type="region of interest" description="Disordered" evidence="1">
    <location>
        <begin position="146"/>
        <end position="177"/>
    </location>
</feature>
<dbReference type="InterPro" id="IPR037120">
    <property type="entry name" value="Haem_peroxidase_sf_animal"/>
</dbReference>
<dbReference type="GO" id="GO:0004601">
    <property type="term" value="F:peroxidase activity"/>
    <property type="evidence" value="ECO:0007669"/>
    <property type="project" value="InterPro"/>
</dbReference>
<dbReference type="OrthoDB" id="8549906at2"/>
<proteinExistence type="predicted"/>
<dbReference type="InterPro" id="IPR010255">
    <property type="entry name" value="Haem_peroxidase_sf"/>
</dbReference>
<evidence type="ECO:0008006" key="4">
    <source>
        <dbReference type="Google" id="ProtNLM"/>
    </source>
</evidence>
<sequence>MTHRPDPPRRSRHRSRRPRVESLEARELLAVMPGVNSPMTPLRERTAPISVELAPRSSIGAPADGIAAMGTAVLVGRTLPGMIVGMDSDLDGQFDTYSKADRRGRFVMRFEARMGADRMDFNLVLRRPFRMKPMTVVGMVEDLSSSHRPFTGSPTPAGSPFERLIPDTQADPDARPDAKDLSTLLAEDPNAPAFSDSIPLGMVFLGQFVDHDVTLLDVQGQGPGDPSSPVNKRNPALDLDSVYGLGPAIDPQFYDDSGLLFRLGADGIDVLRDEHGVAVIADERNDDNGQIARIHAVFQRFHNTLMLGLLGDADPMGLNDRQKEMLFARVRDLVIGVYQGIVANQLAPLIVGAPLDDTVAPIANMPVEFSAAVWRLGHTLVPNRIIVDHQGNTLSPVDERLRSAEGVPLDLLFGPDAQPAAAFDAKLSETMKTLLIPLSPTNPGAGPLIGGGSPNIGSGTIIDGVMHLDLGETNLLRGREQRLPSGEELLAAIEGRPYDPAVDGNTDLFIYILREAEPLGHLGKVGSFVVQRSLGGILAADPYRYTSPSYYSPFETALFRQARIEQVLHLIGEPGF</sequence>
<dbReference type="GO" id="GO:0006979">
    <property type="term" value="P:response to oxidative stress"/>
    <property type="evidence" value="ECO:0007669"/>
    <property type="project" value="InterPro"/>
</dbReference>
<feature type="compositionally biased region" description="Polar residues" evidence="1">
    <location>
        <begin position="146"/>
        <end position="156"/>
    </location>
</feature>
<organism evidence="2 3">
    <name type="scientific">Tautonia sociabilis</name>
    <dbReference type="NCBI Taxonomy" id="2080755"/>
    <lineage>
        <taxon>Bacteria</taxon>
        <taxon>Pseudomonadati</taxon>
        <taxon>Planctomycetota</taxon>
        <taxon>Planctomycetia</taxon>
        <taxon>Isosphaerales</taxon>
        <taxon>Isosphaeraceae</taxon>
        <taxon>Tautonia</taxon>
    </lineage>
</organism>
<dbReference type="GO" id="GO:0020037">
    <property type="term" value="F:heme binding"/>
    <property type="evidence" value="ECO:0007669"/>
    <property type="project" value="InterPro"/>
</dbReference>
<dbReference type="Proteomes" id="UP000280296">
    <property type="component" value="Unassembled WGS sequence"/>
</dbReference>
<name>A0A432MFK8_9BACT</name>
<keyword evidence="3" id="KW-1185">Reference proteome</keyword>
<dbReference type="PROSITE" id="PS50292">
    <property type="entry name" value="PEROXIDASE_3"/>
    <property type="match status" value="1"/>
</dbReference>
<reference evidence="2 3" key="1">
    <citation type="submission" date="2018-12" db="EMBL/GenBank/DDBJ databases">
        <authorList>
            <person name="Toschakov S.V."/>
        </authorList>
    </citation>
    <scope>NUCLEOTIDE SEQUENCE [LARGE SCALE GENOMIC DNA]</scope>
    <source>
        <strain evidence="2 3">GM2012</strain>
    </source>
</reference>
<comment type="caution">
    <text evidence="2">The sequence shown here is derived from an EMBL/GenBank/DDBJ whole genome shotgun (WGS) entry which is preliminary data.</text>
</comment>
<evidence type="ECO:0000313" key="3">
    <source>
        <dbReference type="Proteomes" id="UP000280296"/>
    </source>
</evidence>
<gene>
    <name evidence="2" type="ORF">TsocGM_19410</name>
</gene>
<dbReference type="InterPro" id="IPR019791">
    <property type="entry name" value="Haem_peroxidase_animal"/>
</dbReference>
<dbReference type="Pfam" id="PF03098">
    <property type="entry name" value="An_peroxidase"/>
    <property type="match status" value="1"/>
</dbReference>
<protein>
    <recommendedName>
        <fullName evidence="4">Peroxidase</fullName>
    </recommendedName>
</protein>
<evidence type="ECO:0000256" key="1">
    <source>
        <dbReference type="SAM" id="MobiDB-lite"/>
    </source>
</evidence>
<reference evidence="2 3" key="2">
    <citation type="submission" date="2019-01" db="EMBL/GenBank/DDBJ databases">
        <title>Tautonia sociabilis, a novel thermotolerant planctomycete of Isosphaeraceae family, isolated from a 4000 m deep subterranean habitat.</title>
        <authorList>
            <person name="Kovaleva O.L."/>
            <person name="Elcheninov A.G."/>
            <person name="Van Heerden E."/>
            <person name="Toshchakov S.V."/>
            <person name="Novikov A."/>
            <person name="Bonch-Osmolovskaya E.A."/>
            <person name="Kublanov I.V."/>
        </authorList>
    </citation>
    <scope>NUCLEOTIDE SEQUENCE [LARGE SCALE GENOMIC DNA]</scope>
    <source>
        <strain evidence="2 3">GM2012</strain>
    </source>
</reference>
<dbReference type="EMBL" id="RYZH01000043">
    <property type="protein sequence ID" value="RUL85012.1"/>
    <property type="molecule type" value="Genomic_DNA"/>
</dbReference>
<evidence type="ECO:0000313" key="2">
    <source>
        <dbReference type="EMBL" id="RUL85012.1"/>
    </source>
</evidence>
<dbReference type="Gene3D" id="1.10.640.10">
    <property type="entry name" value="Haem peroxidase domain superfamily, animal type"/>
    <property type="match status" value="1"/>
</dbReference>